<gene>
    <name evidence="2" type="ORF">HYT38_02165</name>
    <name evidence="3" type="ORF">HYV66_02095</name>
</gene>
<protein>
    <submittedName>
        <fullName evidence="3">YHS domain-containing protein</fullName>
    </submittedName>
</protein>
<evidence type="ECO:0000313" key="3">
    <source>
        <dbReference type="EMBL" id="MBI2466002.1"/>
    </source>
</evidence>
<dbReference type="InterPro" id="IPR011017">
    <property type="entry name" value="TRASH_dom"/>
</dbReference>
<reference evidence="3" key="1">
    <citation type="submission" date="2020-07" db="EMBL/GenBank/DDBJ databases">
        <title>Huge and variable diversity of episymbiotic CPR bacteria and DPANN archaea in groundwater ecosystems.</title>
        <authorList>
            <person name="He C.Y."/>
            <person name="Keren R."/>
            <person name="Whittaker M."/>
            <person name="Farag I.F."/>
            <person name="Doudna J."/>
            <person name="Cate J.H.D."/>
            <person name="Banfield J.F."/>
        </authorList>
    </citation>
    <scope>NUCLEOTIDE SEQUENCE</scope>
    <source>
        <strain evidence="2">NC_groundwater_191_Ag_S-0.1um_45_8</strain>
        <strain evidence="3">NC_groundwater_418_Ag_B-0.1um_45_10</strain>
    </source>
</reference>
<dbReference type="SMART" id="SM00746">
    <property type="entry name" value="TRASH"/>
    <property type="match status" value="1"/>
</dbReference>
<dbReference type="InterPro" id="IPR009078">
    <property type="entry name" value="Ferritin-like_SF"/>
</dbReference>
<name>A0A932DSK4_9BACT</name>
<dbReference type="Gene3D" id="1.10.620.20">
    <property type="entry name" value="Ribonucleotide Reductase, subunit A"/>
    <property type="match status" value="1"/>
</dbReference>
<dbReference type="InterPro" id="IPR012348">
    <property type="entry name" value="RNR-like"/>
</dbReference>
<accession>A0A932DSK4</accession>
<proteinExistence type="predicted"/>
<dbReference type="Proteomes" id="UP000709672">
    <property type="component" value="Unassembled WGS sequence"/>
</dbReference>
<feature type="domain" description="TRASH" evidence="1">
    <location>
        <begin position="28"/>
        <end position="64"/>
    </location>
</feature>
<dbReference type="Pfam" id="PF04945">
    <property type="entry name" value="YHS"/>
    <property type="match status" value="1"/>
</dbReference>
<dbReference type="EMBL" id="JACPHQ010000025">
    <property type="protein sequence ID" value="MBI2466002.1"/>
    <property type="molecule type" value="Genomic_DNA"/>
</dbReference>
<evidence type="ECO:0000313" key="4">
    <source>
        <dbReference type="Proteomes" id="UP000709672"/>
    </source>
</evidence>
<dbReference type="GO" id="GO:0016491">
    <property type="term" value="F:oxidoreductase activity"/>
    <property type="evidence" value="ECO:0007669"/>
    <property type="project" value="InterPro"/>
</dbReference>
<dbReference type="InterPro" id="IPR007029">
    <property type="entry name" value="YHS_dom"/>
</dbReference>
<dbReference type="EMBL" id="JACOYY010000063">
    <property type="protein sequence ID" value="MBI2052463.1"/>
    <property type="molecule type" value="Genomic_DNA"/>
</dbReference>
<dbReference type="AlphaFoldDB" id="A0A932DSK4"/>
<evidence type="ECO:0000313" key="2">
    <source>
        <dbReference type="EMBL" id="MBI2052463.1"/>
    </source>
</evidence>
<organism evidence="3 4">
    <name type="scientific">Candidatus Sungiibacteriota bacterium</name>
    <dbReference type="NCBI Taxonomy" id="2750080"/>
    <lineage>
        <taxon>Bacteria</taxon>
        <taxon>Candidatus Sungiibacteriota</taxon>
    </lineage>
</organism>
<dbReference type="SUPFAM" id="SSF47240">
    <property type="entry name" value="Ferritin-like"/>
    <property type="match status" value="1"/>
</dbReference>
<comment type="caution">
    <text evidence="3">The sequence shown here is derived from an EMBL/GenBank/DDBJ whole genome shotgun (WGS) entry which is preliminary data.</text>
</comment>
<sequence>MENKIKSLIKKLRRFGFSVKPKNNRYTDPVCGMETSGDLFKIEYQGKSYYFCSDHCKNQFTANPDNYASL</sequence>
<evidence type="ECO:0000259" key="1">
    <source>
        <dbReference type="SMART" id="SM00746"/>
    </source>
</evidence>
<dbReference type="Proteomes" id="UP000786662">
    <property type="component" value="Unassembled WGS sequence"/>
</dbReference>